<feature type="compositionally biased region" description="Acidic residues" evidence="11">
    <location>
        <begin position="616"/>
        <end position="633"/>
    </location>
</feature>
<dbReference type="OrthoDB" id="123929at2759"/>
<dbReference type="PRINTS" id="PR00380">
    <property type="entry name" value="KINESINHEAVY"/>
</dbReference>
<keyword evidence="4" id="KW-0493">Microtubule</keyword>
<keyword evidence="9" id="KW-0206">Cytoskeleton</keyword>
<protein>
    <submittedName>
        <fullName evidence="13">Kinesin-domain-containing protein</fullName>
    </submittedName>
</protein>
<gene>
    <name evidence="13" type="ORF">OH76DRAFT_1396577</name>
</gene>
<comment type="subcellular location">
    <subcellularLocation>
        <location evidence="1">Cytoplasm</location>
        <location evidence="1">Cytoskeleton</location>
        <location evidence="1">Spindle</location>
    </subcellularLocation>
</comment>
<dbReference type="SMART" id="SM00129">
    <property type="entry name" value="KISc"/>
    <property type="match status" value="1"/>
</dbReference>
<feature type="compositionally biased region" description="Basic residues" evidence="11">
    <location>
        <begin position="1007"/>
        <end position="1016"/>
    </location>
</feature>
<evidence type="ECO:0000256" key="2">
    <source>
        <dbReference type="ARBA" id="ARBA00022490"/>
    </source>
</evidence>
<dbReference type="PROSITE" id="PS00411">
    <property type="entry name" value="KINESIN_MOTOR_1"/>
    <property type="match status" value="1"/>
</dbReference>
<dbReference type="InterPro" id="IPR001752">
    <property type="entry name" value="Kinesin_motor_dom"/>
</dbReference>
<feature type="region of interest" description="Disordered" evidence="11">
    <location>
        <begin position="570"/>
        <end position="633"/>
    </location>
</feature>
<dbReference type="GO" id="GO:0072686">
    <property type="term" value="C:mitotic spindle"/>
    <property type="evidence" value="ECO:0007669"/>
    <property type="project" value="TreeGrafter"/>
</dbReference>
<sequence length="1016" mass="110504">MTSRPKTTRTSTRTKTTSQAAEPPAPGRTTRGVSRTATSVPVPAPAKKTASRKPLVNRANSPGTKPSSGNVASKSAAVMKAASSIELPPDTDREPIKAYLRIRPCVDDSDSGYEPYLEPLTDTSVRMTDPSSSTTHSRITLNPSSIYTFSHVFPPDTTQSDFFSKTTLPLVRDVLEGRNALLFAYGVTNSGKTYTIQGGSEAGSAGIIPRTLDVIFNSIEGLHGDAKYRPVRLQGIELAVESDEPTTIRLPTKNGSPALADVLEDDLPSSSTSNTDTDPTVLKLDRNYEYTIWLSYAEVYNEKVYDLFGALESGASSTAQTSSGIPRPTSNFLNMPFPSSMAPPLLLTRKALTVKPCPVSDADGDAASAGKYVAGLRQVQVKSAAEAKELLRVGQLHRRVFGTLANSQSSRSHAVVTIKVLRVHRGERNDPTCIQTARLTLVDLAGSERTKHTHTSGERLREAGNINKSLMVLGQCMETIRTNQRAIARSLQQGVKPGTQLDTRDVKRGLALVPFRHSKLTEILMDYFVGDGRAVMIVNVNPYDTGFDENVHVMKFAALAREVCTNPAATVPRVPPSPTKPKANGTRPPSASHRRKVTISLGGRGNKASEAHLEVLEEDEELDDGEETSVEDDEPINPLVNALFDEVEELRMQLHDAHLRCAIIEAETREEVIFEMEERMRSMEDMFTRRLMRVMESNEEKMDAKLDMIQRSRVLNRTTVPRSEGGYSDSVADSVESDAIGQLRMSDVGEGEGDADAESSTTGQDADYESNDSNAYVHSTSDARSRTPSPLAGKGGKLAPKRQSTLRPSTKSSTRIVSDHEMDVDETEIDDIETASPEDNDDETEEDAISDEPTQSESESESEESIEDWSESEASESPAGAKGKDKAQPTSNPVVVPSKPLAVAQAKRAQAQAQQGRKSTRKVSKAIAELEQELDELSLGEDDIDPDDSTVIVPNKKVREEAIGPGLVYVPGKGEVDPGKKKKRNLGKNKMLSATDVEDQQTDGATKLRRSTRGNR</sequence>
<feature type="compositionally biased region" description="Acidic residues" evidence="11">
    <location>
        <begin position="858"/>
        <end position="874"/>
    </location>
</feature>
<comment type="similarity">
    <text evidence="10">Belongs to the TRAFAC class myosin-kinesin ATPase superfamily. Kinesin family.</text>
</comment>
<evidence type="ECO:0000313" key="14">
    <source>
        <dbReference type="Proteomes" id="UP000256964"/>
    </source>
</evidence>
<dbReference type="AlphaFoldDB" id="A0A371DUK5"/>
<dbReference type="Pfam" id="PF00225">
    <property type="entry name" value="Kinesin"/>
    <property type="match status" value="2"/>
</dbReference>
<feature type="compositionally biased region" description="Low complexity" evidence="11">
    <location>
        <begin position="902"/>
        <end position="915"/>
    </location>
</feature>
<dbReference type="InterPro" id="IPR027417">
    <property type="entry name" value="P-loop_NTPase"/>
</dbReference>
<dbReference type="SUPFAM" id="SSF52540">
    <property type="entry name" value="P-loop containing nucleoside triphosphate hydrolases"/>
    <property type="match status" value="1"/>
</dbReference>
<keyword evidence="2" id="KW-0963">Cytoplasm</keyword>
<feature type="compositionally biased region" description="Acidic residues" evidence="11">
    <location>
        <begin position="822"/>
        <end position="850"/>
    </location>
</feature>
<keyword evidence="14" id="KW-1185">Reference proteome</keyword>
<dbReference type="InterPro" id="IPR047149">
    <property type="entry name" value="KIF11-like"/>
</dbReference>
<reference evidence="13 14" key="1">
    <citation type="journal article" date="2018" name="Biotechnol. Biofuels">
        <title>Integrative visual omics of the white-rot fungus Polyporus brumalis exposes the biotechnological potential of its oxidative enzymes for delignifying raw plant biomass.</title>
        <authorList>
            <person name="Miyauchi S."/>
            <person name="Rancon A."/>
            <person name="Drula E."/>
            <person name="Hage H."/>
            <person name="Chaduli D."/>
            <person name="Favel A."/>
            <person name="Grisel S."/>
            <person name="Henrissat B."/>
            <person name="Herpoel-Gimbert I."/>
            <person name="Ruiz-Duenas F.J."/>
            <person name="Chevret D."/>
            <person name="Hainaut M."/>
            <person name="Lin J."/>
            <person name="Wang M."/>
            <person name="Pangilinan J."/>
            <person name="Lipzen A."/>
            <person name="Lesage-Meessen L."/>
            <person name="Navarro D."/>
            <person name="Riley R."/>
            <person name="Grigoriev I.V."/>
            <person name="Zhou S."/>
            <person name="Raouche S."/>
            <person name="Rosso M.N."/>
        </authorList>
    </citation>
    <scope>NUCLEOTIDE SEQUENCE [LARGE SCALE GENOMIC DNA]</scope>
    <source>
        <strain evidence="13 14">BRFM 1820</strain>
    </source>
</reference>
<dbReference type="STRING" id="139420.A0A371DUK5"/>
<keyword evidence="7" id="KW-0175">Coiled coil</keyword>
<dbReference type="PROSITE" id="PS50067">
    <property type="entry name" value="KINESIN_MOTOR_2"/>
    <property type="match status" value="1"/>
</dbReference>
<feature type="region of interest" description="Disordered" evidence="11">
    <location>
        <begin position="1"/>
        <end position="75"/>
    </location>
</feature>
<evidence type="ECO:0000256" key="10">
    <source>
        <dbReference type="PROSITE-ProRule" id="PRU00283"/>
    </source>
</evidence>
<evidence type="ECO:0000256" key="7">
    <source>
        <dbReference type="ARBA" id="ARBA00023054"/>
    </source>
</evidence>
<evidence type="ECO:0000259" key="12">
    <source>
        <dbReference type="PROSITE" id="PS50067"/>
    </source>
</evidence>
<evidence type="ECO:0000256" key="5">
    <source>
        <dbReference type="ARBA" id="ARBA00022741"/>
    </source>
</evidence>
<evidence type="ECO:0000256" key="8">
    <source>
        <dbReference type="ARBA" id="ARBA00023175"/>
    </source>
</evidence>
<keyword evidence="6 10" id="KW-0067">ATP-binding</keyword>
<evidence type="ECO:0000313" key="13">
    <source>
        <dbReference type="EMBL" id="RDX56233.1"/>
    </source>
</evidence>
<feature type="region of interest" description="Disordered" evidence="11">
    <location>
        <begin position="717"/>
        <end position="924"/>
    </location>
</feature>
<organism evidence="13 14">
    <name type="scientific">Lentinus brumalis</name>
    <dbReference type="NCBI Taxonomy" id="2498619"/>
    <lineage>
        <taxon>Eukaryota</taxon>
        <taxon>Fungi</taxon>
        <taxon>Dikarya</taxon>
        <taxon>Basidiomycota</taxon>
        <taxon>Agaricomycotina</taxon>
        <taxon>Agaricomycetes</taxon>
        <taxon>Polyporales</taxon>
        <taxon>Polyporaceae</taxon>
        <taxon>Lentinus</taxon>
    </lineage>
</organism>
<feature type="region of interest" description="Disordered" evidence="11">
    <location>
        <begin position="247"/>
        <end position="278"/>
    </location>
</feature>
<dbReference type="GO" id="GO:0005524">
    <property type="term" value="F:ATP binding"/>
    <property type="evidence" value="ECO:0007669"/>
    <property type="project" value="UniProtKB-UniRule"/>
</dbReference>
<dbReference type="GO" id="GO:0007018">
    <property type="term" value="P:microtubule-based movement"/>
    <property type="evidence" value="ECO:0007669"/>
    <property type="project" value="InterPro"/>
</dbReference>
<feature type="compositionally biased region" description="Low complexity" evidence="11">
    <location>
        <begin position="268"/>
        <end position="278"/>
    </location>
</feature>
<dbReference type="EMBL" id="KZ857381">
    <property type="protein sequence ID" value="RDX56233.1"/>
    <property type="molecule type" value="Genomic_DNA"/>
</dbReference>
<evidence type="ECO:0000256" key="4">
    <source>
        <dbReference type="ARBA" id="ARBA00022701"/>
    </source>
</evidence>
<feature type="compositionally biased region" description="Low complexity" evidence="11">
    <location>
        <begin position="728"/>
        <end position="739"/>
    </location>
</feature>
<keyword evidence="5 10" id="KW-0547">Nucleotide-binding</keyword>
<dbReference type="InterPro" id="IPR019821">
    <property type="entry name" value="Kinesin_motor_CS"/>
</dbReference>
<feature type="region of interest" description="Disordered" evidence="11">
    <location>
        <begin position="972"/>
        <end position="1016"/>
    </location>
</feature>
<name>A0A371DUK5_9APHY</name>
<dbReference type="InterPro" id="IPR036961">
    <property type="entry name" value="Kinesin_motor_dom_sf"/>
</dbReference>
<dbReference type="PANTHER" id="PTHR47970">
    <property type="entry name" value="KINESIN-LIKE PROTEIN KIF11"/>
    <property type="match status" value="1"/>
</dbReference>
<evidence type="ECO:0000256" key="11">
    <source>
        <dbReference type="SAM" id="MobiDB-lite"/>
    </source>
</evidence>
<feature type="compositionally biased region" description="Polar residues" evidence="11">
    <location>
        <begin position="771"/>
        <end position="788"/>
    </location>
</feature>
<feature type="binding site" evidence="10">
    <location>
        <begin position="186"/>
        <end position="193"/>
    </location>
    <ligand>
        <name>ATP</name>
        <dbReference type="ChEBI" id="CHEBI:30616"/>
    </ligand>
</feature>
<feature type="domain" description="Kinesin motor" evidence="12">
    <location>
        <begin position="95"/>
        <end position="563"/>
    </location>
</feature>
<evidence type="ECO:0000256" key="3">
    <source>
        <dbReference type="ARBA" id="ARBA00022553"/>
    </source>
</evidence>
<evidence type="ECO:0000256" key="9">
    <source>
        <dbReference type="ARBA" id="ARBA00023212"/>
    </source>
</evidence>
<dbReference type="PANTHER" id="PTHR47970:SF29">
    <property type="entry name" value="KINESIN FAMILY MEMBER 20B"/>
    <property type="match status" value="1"/>
</dbReference>
<keyword evidence="3" id="KW-0597">Phosphoprotein</keyword>
<evidence type="ECO:0000256" key="6">
    <source>
        <dbReference type="ARBA" id="ARBA00022840"/>
    </source>
</evidence>
<keyword evidence="8 10" id="KW-0505">Motor protein</keyword>
<feature type="compositionally biased region" description="Polar residues" evidence="11">
    <location>
        <begin position="802"/>
        <end position="816"/>
    </location>
</feature>
<dbReference type="GO" id="GO:0090307">
    <property type="term" value="P:mitotic spindle assembly"/>
    <property type="evidence" value="ECO:0007669"/>
    <property type="project" value="TreeGrafter"/>
</dbReference>
<dbReference type="Proteomes" id="UP000256964">
    <property type="component" value="Unassembled WGS sequence"/>
</dbReference>
<evidence type="ECO:0000256" key="1">
    <source>
        <dbReference type="ARBA" id="ARBA00004186"/>
    </source>
</evidence>
<accession>A0A371DUK5</accession>
<feature type="compositionally biased region" description="Low complexity" evidence="11">
    <location>
        <begin position="1"/>
        <end position="18"/>
    </location>
</feature>
<dbReference type="GO" id="GO:0008017">
    <property type="term" value="F:microtubule binding"/>
    <property type="evidence" value="ECO:0007669"/>
    <property type="project" value="InterPro"/>
</dbReference>
<proteinExistence type="inferred from homology"/>
<feature type="compositionally biased region" description="Polar residues" evidence="11">
    <location>
        <begin position="58"/>
        <end position="70"/>
    </location>
</feature>
<dbReference type="GO" id="GO:0051231">
    <property type="term" value="P:spindle elongation"/>
    <property type="evidence" value="ECO:0007669"/>
    <property type="project" value="TreeGrafter"/>
</dbReference>
<dbReference type="GO" id="GO:0008574">
    <property type="term" value="F:plus-end-directed microtubule motor activity"/>
    <property type="evidence" value="ECO:0007669"/>
    <property type="project" value="TreeGrafter"/>
</dbReference>
<dbReference type="GO" id="GO:0005876">
    <property type="term" value="C:spindle microtubule"/>
    <property type="evidence" value="ECO:0007669"/>
    <property type="project" value="TreeGrafter"/>
</dbReference>
<dbReference type="Gene3D" id="3.40.850.10">
    <property type="entry name" value="Kinesin motor domain"/>
    <property type="match status" value="1"/>
</dbReference>
<dbReference type="GO" id="GO:0005634">
    <property type="term" value="C:nucleus"/>
    <property type="evidence" value="ECO:0007669"/>
    <property type="project" value="TreeGrafter"/>
</dbReference>